<gene>
    <name evidence="12" type="ORF">Plo01_14220</name>
</gene>
<dbReference type="Pfam" id="PF07730">
    <property type="entry name" value="HisKA_3"/>
    <property type="match status" value="1"/>
</dbReference>
<keyword evidence="6" id="KW-0418">Kinase</keyword>
<dbReference type="GO" id="GO:0005524">
    <property type="term" value="F:ATP binding"/>
    <property type="evidence" value="ECO:0007669"/>
    <property type="project" value="UniProtKB-KW"/>
</dbReference>
<keyword evidence="5" id="KW-0547">Nucleotide-binding</keyword>
<dbReference type="EC" id="2.7.13.3" evidence="2"/>
<evidence type="ECO:0000313" key="12">
    <source>
        <dbReference type="EMBL" id="GIH74993.1"/>
    </source>
</evidence>
<dbReference type="GO" id="GO:0016020">
    <property type="term" value="C:membrane"/>
    <property type="evidence" value="ECO:0007669"/>
    <property type="project" value="InterPro"/>
</dbReference>
<feature type="transmembrane region" description="Helical" evidence="10">
    <location>
        <begin position="131"/>
        <end position="150"/>
    </location>
</feature>
<feature type="region of interest" description="Disordered" evidence="9">
    <location>
        <begin position="412"/>
        <end position="440"/>
    </location>
</feature>
<keyword evidence="10" id="KW-1133">Transmembrane helix</keyword>
<keyword evidence="10" id="KW-0472">Membrane</keyword>
<evidence type="ECO:0000256" key="4">
    <source>
        <dbReference type="ARBA" id="ARBA00022679"/>
    </source>
</evidence>
<feature type="transmembrane region" description="Helical" evidence="10">
    <location>
        <begin position="156"/>
        <end position="180"/>
    </location>
</feature>
<evidence type="ECO:0000256" key="2">
    <source>
        <dbReference type="ARBA" id="ARBA00012438"/>
    </source>
</evidence>
<dbReference type="RefSeq" id="WP_203889705.1">
    <property type="nucleotide sequence ID" value="NZ_BOOH01000013.1"/>
</dbReference>
<evidence type="ECO:0000256" key="6">
    <source>
        <dbReference type="ARBA" id="ARBA00022777"/>
    </source>
</evidence>
<keyword evidence="7" id="KW-0067">ATP-binding</keyword>
<dbReference type="PANTHER" id="PTHR24421">
    <property type="entry name" value="NITRATE/NITRITE SENSOR PROTEIN NARX-RELATED"/>
    <property type="match status" value="1"/>
</dbReference>
<evidence type="ECO:0000256" key="8">
    <source>
        <dbReference type="ARBA" id="ARBA00023012"/>
    </source>
</evidence>
<evidence type="ECO:0000256" key="5">
    <source>
        <dbReference type="ARBA" id="ARBA00022741"/>
    </source>
</evidence>
<feature type="transmembrane region" description="Helical" evidence="10">
    <location>
        <begin position="45"/>
        <end position="63"/>
    </location>
</feature>
<feature type="transmembrane region" description="Helical" evidence="10">
    <location>
        <begin position="70"/>
        <end position="89"/>
    </location>
</feature>
<dbReference type="GO" id="GO:0000155">
    <property type="term" value="F:phosphorelay sensor kinase activity"/>
    <property type="evidence" value="ECO:0007669"/>
    <property type="project" value="InterPro"/>
</dbReference>
<dbReference type="InterPro" id="IPR050482">
    <property type="entry name" value="Sensor_HK_TwoCompSys"/>
</dbReference>
<keyword evidence="8" id="KW-0902">Two-component regulatory system</keyword>
<name>A0A8J3RHD0_9ACTN</name>
<organism evidence="12 13">
    <name type="scientific">Planobispora longispora</name>
    <dbReference type="NCBI Taxonomy" id="28887"/>
    <lineage>
        <taxon>Bacteria</taxon>
        <taxon>Bacillati</taxon>
        <taxon>Actinomycetota</taxon>
        <taxon>Actinomycetes</taxon>
        <taxon>Streptosporangiales</taxon>
        <taxon>Streptosporangiaceae</taxon>
        <taxon>Planobispora</taxon>
    </lineage>
</organism>
<comment type="catalytic activity">
    <reaction evidence="1">
        <text>ATP + protein L-histidine = ADP + protein N-phospho-L-histidine.</text>
        <dbReference type="EC" id="2.7.13.3"/>
    </reaction>
</comment>
<evidence type="ECO:0000256" key="7">
    <source>
        <dbReference type="ARBA" id="ARBA00022840"/>
    </source>
</evidence>
<keyword evidence="3" id="KW-0597">Phosphoprotein</keyword>
<evidence type="ECO:0000256" key="9">
    <source>
        <dbReference type="SAM" id="MobiDB-lite"/>
    </source>
</evidence>
<evidence type="ECO:0000259" key="11">
    <source>
        <dbReference type="Pfam" id="PF07730"/>
    </source>
</evidence>
<evidence type="ECO:0000313" key="13">
    <source>
        <dbReference type="Proteomes" id="UP000616724"/>
    </source>
</evidence>
<feature type="transmembrane region" description="Helical" evidence="10">
    <location>
        <begin position="101"/>
        <end position="119"/>
    </location>
</feature>
<keyword evidence="13" id="KW-1185">Reference proteome</keyword>
<reference evidence="12 13" key="1">
    <citation type="submission" date="2021-01" db="EMBL/GenBank/DDBJ databases">
        <title>Whole genome shotgun sequence of Planobispora longispora NBRC 13918.</title>
        <authorList>
            <person name="Komaki H."/>
            <person name="Tamura T."/>
        </authorList>
    </citation>
    <scope>NUCLEOTIDE SEQUENCE [LARGE SCALE GENOMIC DNA]</scope>
    <source>
        <strain evidence="12 13">NBRC 13918</strain>
    </source>
</reference>
<proteinExistence type="predicted"/>
<protein>
    <recommendedName>
        <fullName evidence="2">histidine kinase</fullName>
        <ecNumber evidence="2">2.7.13.3</ecNumber>
    </recommendedName>
</protein>
<comment type="caution">
    <text evidence="12">The sequence shown here is derived from an EMBL/GenBank/DDBJ whole genome shotgun (WGS) entry which is preliminary data.</text>
</comment>
<dbReference type="Gene3D" id="3.30.565.10">
    <property type="entry name" value="Histidine kinase-like ATPase, C-terminal domain"/>
    <property type="match status" value="1"/>
</dbReference>
<accession>A0A8J3RHD0</accession>
<dbReference type="PANTHER" id="PTHR24421:SF10">
    <property type="entry name" value="NITRATE_NITRITE SENSOR PROTEIN NARQ"/>
    <property type="match status" value="1"/>
</dbReference>
<feature type="domain" description="Signal transduction histidine kinase subgroup 3 dimerisation and phosphoacceptor" evidence="11">
    <location>
        <begin position="202"/>
        <end position="267"/>
    </location>
</feature>
<evidence type="ECO:0000256" key="3">
    <source>
        <dbReference type="ARBA" id="ARBA00022553"/>
    </source>
</evidence>
<dbReference type="Proteomes" id="UP000616724">
    <property type="component" value="Unassembled WGS sequence"/>
</dbReference>
<dbReference type="EMBL" id="BOOH01000013">
    <property type="protein sequence ID" value="GIH74993.1"/>
    <property type="molecule type" value="Genomic_DNA"/>
</dbReference>
<dbReference type="SUPFAM" id="SSF55874">
    <property type="entry name" value="ATPase domain of HSP90 chaperone/DNA topoisomerase II/histidine kinase"/>
    <property type="match status" value="1"/>
</dbReference>
<evidence type="ECO:0000256" key="10">
    <source>
        <dbReference type="SAM" id="Phobius"/>
    </source>
</evidence>
<dbReference type="InterPro" id="IPR011712">
    <property type="entry name" value="Sig_transdc_His_kin_sub3_dim/P"/>
</dbReference>
<dbReference type="InterPro" id="IPR036890">
    <property type="entry name" value="HATPase_C_sf"/>
</dbReference>
<feature type="compositionally biased region" description="Basic and acidic residues" evidence="9">
    <location>
        <begin position="413"/>
        <end position="424"/>
    </location>
</feature>
<sequence>MDERKPAKAVPRAWRGLLLWAVLCVPALLAPPLPTWLGPGDGGWTRAWAVLAGAALLAAVMLARRRAPLAVALAVLAAGSLNVEQGWATTRLWWVQEPVKLGPLNGFTLAVVALSYRAGRRMPRARPAARAYAAVVGAVAVLTAVVSLGPEPAPAAASWSSVLSGVLLWAVLPWSAGLAVRQRAESRAREQGLVAAQARLRERNRIAQDMHDSIGHDLALIALRAAALEMAPDLDERHRKAAGELRGAAAESTERLRRVIGVLREADEGDGGAGAAPLTPPQESVAEIVERARDSGLEVELRGDGGLRDRTACRVVQEALTNAAKHAPGAPVTVEVLDGAGKPDGAGRSDDAGEITVIVRNRVPDVSPARSRGGGLGLIGLRERVRLAGGAFEAARGPEGFLVLARFPVEAAEPSREVPAEPSRETGVSEAGRILPDGVT</sequence>
<dbReference type="GO" id="GO:0046983">
    <property type="term" value="F:protein dimerization activity"/>
    <property type="evidence" value="ECO:0007669"/>
    <property type="project" value="InterPro"/>
</dbReference>
<dbReference type="AlphaFoldDB" id="A0A8J3RHD0"/>
<dbReference type="Gene3D" id="1.20.5.1930">
    <property type="match status" value="1"/>
</dbReference>
<keyword evidence="4" id="KW-0808">Transferase</keyword>
<evidence type="ECO:0000256" key="1">
    <source>
        <dbReference type="ARBA" id="ARBA00000085"/>
    </source>
</evidence>
<keyword evidence="10" id="KW-0812">Transmembrane</keyword>